<evidence type="ECO:0000313" key="7">
    <source>
        <dbReference type="EMBL" id="ODN06293.1"/>
    </source>
</evidence>
<accession>A0A1D2NLY2</accession>
<comment type="cofactor">
    <cofactor evidence="5">
        <name>heme</name>
        <dbReference type="ChEBI" id="CHEBI:30413"/>
    </cofactor>
</comment>
<evidence type="ECO:0000313" key="8">
    <source>
        <dbReference type="Proteomes" id="UP000094527"/>
    </source>
</evidence>
<dbReference type="GO" id="GO:0006805">
    <property type="term" value="P:xenobiotic metabolic process"/>
    <property type="evidence" value="ECO:0007669"/>
    <property type="project" value="TreeGrafter"/>
</dbReference>
<keyword evidence="2 5" id="KW-0479">Metal-binding</keyword>
<organism evidence="7 8">
    <name type="scientific">Orchesella cincta</name>
    <name type="common">Springtail</name>
    <name type="synonym">Podura cincta</name>
    <dbReference type="NCBI Taxonomy" id="48709"/>
    <lineage>
        <taxon>Eukaryota</taxon>
        <taxon>Metazoa</taxon>
        <taxon>Ecdysozoa</taxon>
        <taxon>Arthropoda</taxon>
        <taxon>Hexapoda</taxon>
        <taxon>Collembola</taxon>
        <taxon>Entomobryomorpha</taxon>
        <taxon>Entomobryoidea</taxon>
        <taxon>Orchesellidae</taxon>
        <taxon>Orchesellinae</taxon>
        <taxon>Orchesella</taxon>
    </lineage>
</organism>
<dbReference type="AlphaFoldDB" id="A0A1D2NLY2"/>
<evidence type="ECO:0000256" key="4">
    <source>
        <dbReference type="ARBA" id="ARBA00023033"/>
    </source>
</evidence>
<dbReference type="GO" id="GO:0005737">
    <property type="term" value="C:cytoplasm"/>
    <property type="evidence" value="ECO:0007669"/>
    <property type="project" value="TreeGrafter"/>
</dbReference>
<dbReference type="SUPFAM" id="SSF48264">
    <property type="entry name" value="Cytochrome P450"/>
    <property type="match status" value="1"/>
</dbReference>
<dbReference type="InterPro" id="IPR002401">
    <property type="entry name" value="Cyt_P450_E_grp-I"/>
</dbReference>
<comment type="similarity">
    <text evidence="1 6">Belongs to the cytochrome P450 family.</text>
</comment>
<dbReference type="OMA" id="PAMWENP"/>
<comment type="caution">
    <text evidence="7">The sequence shown here is derived from an EMBL/GenBank/DDBJ whole genome shotgun (WGS) entry which is preliminary data.</text>
</comment>
<keyword evidence="8" id="KW-1185">Reference proteome</keyword>
<keyword evidence="4 6" id="KW-0503">Monooxygenase</keyword>
<dbReference type="Pfam" id="PF00067">
    <property type="entry name" value="p450"/>
    <property type="match status" value="1"/>
</dbReference>
<dbReference type="GO" id="GO:0016712">
    <property type="term" value="F:oxidoreductase activity, acting on paired donors, with incorporation or reduction of molecular oxygen, reduced flavin or flavoprotein as one donor, and incorporation of one atom of oxygen"/>
    <property type="evidence" value="ECO:0007669"/>
    <property type="project" value="TreeGrafter"/>
</dbReference>
<dbReference type="PRINTS" id="PR00463">
    <property type="entry name" value="EP450I"/>
</dbReference>
<evidence type="ECO:0000256" key="5">
    <source>
        <dbReference type="PIRSR" id="PIRSR602401-1"/>
    </source>
</evidence>
<sequence length="221" mass="25013">AEENLQAMLADLLQTGTITTNGTLNYGLLFLTLNPNVQKKCQHEIDSIVPKHLTPSLEDIERMPYFQAFILETHRLGNIVPNPIPRICPKDWNLRGYTIPKGSLILSNHYSVHMDKDYWGDPTTFRPERFINEKGEFVPDKRVCHFGFGKRNCIGITLANSVIPIFLATLLQNFNFSTVPGKKPPTTEPEIGVSLSPKEYEVKITHREPVASLSQAESRRV</sequence>
<dbReference type="InterPro" id="IPR001128">
    <property type="entry name" value="Cyt_P450"/>
</dbReference>
<dbReference type="InterPro" id="IPR017972">
    <property type="entry name" value="Cyt_P450_CS"/>
</dbReference>
<dbReference type="EMBL" id="LJIJ01000008">
    <property type="protein sequence ID" value="ODN06293.1"/>
    <property type="molecule type" value="Genomic_DNA"/>
</dbReference>
<dbReference type="GO" id="GO:0006082">
    <property type="term" value="P:organic acid metabolic process"/>
    <property type="evidence" value="ECO:0007669"/>
    <property type="project" value="TreeGrafter"/>
</dbReference>
<dbReference type="GO" id="GO:0020037">
    <property type="term" value="F:heme binding"/>
    <property type="evidence" value="ECO:0007669"/>
    <property type="project" value="InterPro"/>
</dbReference>
<gene>
    <name evidence="7" type="ORF">Ocin01_00401</name>
</gene>
<dbReference type="Gene3D" id="1.10.630.10">
    <property type="entry name" value="Cytochrome P450"/>
    <property type="match status" value="1"/>
</dbReference>
<evidence type="ECO:0000256" key="3">
    <source>
        <dbReference type="ARBA" id="ARBA00023004"/>
    </source>
</evidence>
<dbReference type="OrthoDB" id="3934656at2759"/>
<evidence type="ECO:0000256" key="2">
    <source>
        <dbReference type="ARBA" id="ARBA00022723"/>
    </source>
</evidence>
<dbReference type="GO" id="GO:0008395">
    <property type="term" value="F:steroid hydroxylase activity"/>
    <property type="evidence" value="ECO:0007669"/>
    <property type="project" value="TreeGrafter"/>
</dbReference>
<dbReference type="PANTHER" id="PTHR24300:SF403">
    <property type="entry name" value="CYTOCHROME P450 306A1"/>
    <property type="match status" value="1"/>
</dbReference>
<feature type="non-terminal residue" evidence="7">
    <location>
        <position position="1"/>
    </location>
</feature>
<protein>
    <submittedName>
        <fullName evidence="7">Methyl farnesoate epoxidase</fullName>
    </submittedName>
</protein>
<keyword evidence="3 5" id="KW-0408">Iron</keyword>
<dbReference type="InterPro" id="IPR036396">
    <property type="entry name" value="Cyt_P450_sf"/>
</dbReference>
<dbReference type="Proteomes" id="UP000094527">
    <property type="component" value="Unassembled WGS sequence"/>
</dbReference>
<reference evidence="7 8" key="1">
    <citation type="journal article" date="2016" name="Genome Biol. Evol.">
        <title>Gene Family Evolution Reflects Adaptation to Soil Environmental Stressors in the Genome of the Collembolan Orchesella cincta.</title>
        <authorList>
            <person name="Faddeeva-Vakhrusheva A."/>
            <person name="Derks M.F."/>
            <person name="Anvar S.Y."/>
            <person name="Agamennone V."/>
            <person name="Suring W."/>
            <person name="Smit S."/>
            <person name="van Straalen N.M."/>
            <person name="Roelofs D."/>
        </authorList>
    </citation>
    <scope>NUCLEOTIDE SEQUENCE [LARGE SCALE GENOMIC DNA]</scope>
    <source>
        <tissue evidence="7">Mixed pool</tissue>
    </source>
</reference>
<dbReference type="STRING" id="48709.A0A1D2NLY2"/>
<dbReference type="PROSITE" id="PS00086">
    <property type="entry name" value="CYTOCHROME_P450"/>
    <property type="match status" value="1"/>
</dbReference>
<dbReference type="PRINTS" id="PR00385">
    <property type="entry name" value="P450"/>
</dbReference>
<keyword evidence="6" id="KW-0560">Oxidoreductase</keyword>
<dbReference type="InterPro" id="IPR050182">
    <property type="entry name" value="Cytochrome_P450_fam2"/>
</dbReference>
<feature type="binding site" description="axial binding residue" evidence="5">
    <location>
        <position position="153"/>
    </location>
    <ligand>
        <name>heme</name>
        <dbReference type="ChEBI" id="CHEBI:30413"/>
    </ligand>
    <ligandPart>
        <name>Fe</name>
        <dbReference type="ChEBI" id="CHEBI:18248"/>
    </ligandPart>
</feature>
<name>A0A1D2NLY2_ORCCI</name>
<proteinExistence type="inferred from homology"/>
<dbReference type="PANTHER" id="PTHR24300">
    <property type="entry name" value="CYTOCHROME P450 508A4-RELATED"/>
    <property type="match status" value="1"/>
</dbReference>
<evidence type="ECO:0000256" key="6">
    <source>
        <dbReference type="RuleBase" id="RU000461"/>
    </source>
</evidence>
<keyword evidence="5 6" id="KW-0349">Heme</keyword>
<evidence type="ECO:0000256" key="1">
    <source>
        <dbReference type="ARBA" id="ARBA00010617"/>
    </source>
</evidence>
<dbReference type="GO" id="GO:0005506">
    <property type="term" value="F:iron ion binding"/>
    <property type="evidence" value="ECO:0007669"/>
    <property type="project" value="InterPro"/>
</dbReference>